<protein>
    <submittedName>
        <fullName evidence="1">Uncharacterized protein</fullName>
    </submittedName>
</protein>
<dbReference type="InterPro" id="IPR023330">
    <property type="entry name" value="Rhabdovirus_ncapsid_N"/>
</dbReference>
<proteinExistence type="predicted"/>
<organism evidence="1 2">
    <name type="scientific">Glossina palpalis gambiensis</name>
    <dbReference type="NCBI Taxonomy" id="67801"/>
    <lineage>
        <taxon>Eukaryota</taxon>
        <taxon>Metazoa</taxon>
        <taxon>Ecdysozoa</taxon>
        <taxon>Arthropoda</taxon>
        <taxon>Hexapoda</taxon>
        <taxon>Insecta</taxon>
        <taxon>Pterygota</taxon>
        <taxon>Neoptera</taxon>
        <taxon>Endopterygota</taxon>
        <taxon>Diptera</taxon>
        <taxon>Brachycera</taxon>
        <taxon>Muscomorpha</taxon>
        <taxon>Hippoboscoidea</taxon>
        <taxon>Glossinidae</taxon>
        <taxon>Glossina</taxon>
    </lineage>
</organism>
<dbReference type="AlphaFoldDB" id="A0A1B0B2U9"/>
<name>A0A1B0B2U9_9MUSC</name>
<reference evidence="2" key="1">
    <citation type="submission" date="2015-01" db="EMBL/GenBank/DDBJ databases">
        <authorList>
            <person name="Aksoy S."/>
            <person name="Warren W."/>
            <person name="Wilson R.K."/>
        </authorList>
    </citation>
    <scope>NUCLEOTIDE SEQUENCE [LARGE SCALE GENOMIC DNA]</scope>
    <source>
        <strain evidence="2">IAEA</strain>
    </source>
</reference>
<sequence length="235" mass="27381">MSIFKNKTNNLQLHKQLNKIKNKTSPESTEHMHSFPVYLNLLCAFMRAIYEMTDTNELKWEMLAITDYPLGPFLKKDQKEPVQVGRKIIYDPIYVHLFEDRPTPMLGSHMESLFVKEEKADKIKQTSNSLDSTAKSWLSLAILTCYRESKFTAGDYRESLILNVVKTLADLGIKDNYLWEIGTENARSWSHDINFTRVVTAEDIESFMHWEKCVSQLNAEFTAMFHSHDQTFLND</sequence>
<dbReference type="EnsemblMetazoa" id="GPPI017092-RA">
    <property type="protein sequence ID" value="GPPI017092-PA"/>
    <property type="gene ID" value="GPPI017092"/>
</dbReference>
<dbReference type="SUPFAM" id="SSF140809">
    <property type="entry name" value="Rhabdovirus nucleoprotein-like"/>
    <property type="match status" value="1"/>
</dbReference>
<dbReference type="Gene3D" id="1.10.3570.10">
    <property type="entry name" value="Rhabdovirus nucleocapsid protein like domain"/>
    <property type="match status" value="1"/>
</dbReference>
<dbReference type="EMBL" id="JXJN01007724">
    <property type="status" value="NOT_ANNOTATED_CDS"/>
    <property type="molecule type" value="Genomic_DNA"/>
</dbReference>
<dbReference type="VEuPathDB" id="VectorBase:GPPI017092"/>
<evidence type="ECO:0000313" key="2">
    <source>
        <dbReference type="Proteomes" id="UP000092460"/>
    </source>
</evidence>
<evidence type="ECO:0000313" key="1">
    <source>
        <dbReference type="EnsemblMetazoa" id="GPPI017092-PA"/>
    </source>
</evidence>
<reference evidence="1" key="2">
    <citation type="submission" date="2020-05" db="UniProtKB">
        <authorList>
            <consortium name="EnsemblMetazoa"/>
        </authorList>
    </citation>
    <scope>IDENTIFICATION</scope>
    <source>
        <strain evidence="1">IAEA</strain>
    </source>
</reference>
<accession>A0A1B0B2U9</accession>
<keyword evidence="2" id="KW-1185">Reference proteome</keyword>
<dbReference type="Proteomes" id="UP000092460">
    <property type="component" value="Unassembled WGS sequence"/>
</dbReference>
<dbReference type="InterPro" id="IPR035961">
    <property type="entry name" value="Rhabdovirus_nucleoprotein-like"/>
</dbReference>